<evidence type="ECO:0000313" key="2">
    <source>
        <dbReference type="EMBL" id="QSR86207.1"/>
    </source>
</evidence>
<keyword evidence="3" id="KW-1185">Reference proteome</keyword>
<keyword evidence="1" id="KW-1133">Transmembrane helix</keyword>
<protein>
    <submittedName>
        <fullName evidence="2">Uncharacterized protein</fullName>
    </submittedName>
</protein>
<sequence>MILPDLRIFLEVNICIFLRSLLKMTSDHIKLFTDMKKICFSLIFSFLVFFGPFCVISKAQEEKTVIKGKVIDLVCYLDHGAEGEKHLKCAKTCIESGLPVGLKGEDGKLYIIVGEHKPINKELVSKAQQLITVKGKVVSKEGFNLIENAEIVQ</sequence>
<evidence type="ECO:0000313" key="3">
    <source>
        <dbReference type="Proteomes" id="UP000663088"/>
    </source>
</evidence>
<dbReference type="EMBL" id="CP065956">
    <property type="protein sequence ID" value="QSR86207.1"/>
    <property type="molecule type" value="Genomic_DNA"/>
</dbReference>
<name>A0ABX7PTF7_9BACT</name>
<keyword evidence="1" id="KW-0472">Membrane</keyword>
<keyword evidence="1" id="KW-0812">Transmembrane</keyword>
<feature type="transmembrane region" description="Helical" evidence="1">
    <location>
        <begin position="38"/>
        <end position="59"/>
    </location>
</feature>
<accession>A0ABX7PTF7</accession>
<reference evidence="2 3" key="1">
    <citation type="submission" date="2020-12" db="EMBL/GenBank/DDBJ databases">
        <authorList>
            <person name="Awala S.I."/>
            <person name="Gwak J.-H."/>
            <person name="Kim S.-J."/>
            <person name="Rhee S.-K."/>
        </authorList>
    </citation>
    <scope>NUCLEOTIDE SEQUENCE [LARGE SCALE GENOMIC DNA]</scope>
    <source>
        <strain evidence="2 3">IT5</strain>
    </source>
</reference>
<gene>
    <name evidence="2" type="ORF">EM20IM_06765</name>
</gene>
<evidence type="ECO:0000256" key="1">
    <source>
        <dbReference type="SAM" id="Phobius"/>
    </source>
</evidence>
<proteinExistence type="predicted"/>
<dbReference type="Proteomes" id="UP000663088">
    <property type="component" value="Chromosome"/>
</dbReference>
<organism evidence="2 3">
    <name type="scientific">Candidatus Methylacidiphilum infernorum</name>
    <dbReference type="NCBI Taxonomy" id="511746"/>
    <lineage>
        <taxon>Bacteria</taxon>
        <taxon>Pseudomonadati</taxon>
        <taxon>Verrucomicrobiota</taxon>
        <taxon>Methylacidiphilae</taxon>
        <taxon>Methylacidiphilales</taxon>
        <taxon>Methylacidiphilaceae</taxon>
        <taxon>Methylacidiphilum (ex Ratnadevi et al. 2023)</taxon>
    </lineage>
</organism>